<evidence type="ECO:0000256" key="1">
    <source>
        <dbReference type="SAM" id="MobiDB-lite"/>
    </source>
</evidence>
<feature type="compositionally biased region" description="Basic residues" evidence="1">
    <location>
        <begin position="108"/>
        <end position="119"/>
    </location>
</feature>
<sequence length="219" mass="25099">MKLSEYYGSDAKTRKLERRSSAKDKSEVQELKKVESLEKLVAEKPVENTEMMNKLLDEKIRQIIPRVDGVLGIAPGASPIIRPKIATDDTLKEKAVTAPTILKEPGGRRRHRRNRRSPPHHTPPQSLGAPPQRPSTTQEMTYYVVFEGRVPGVHEEWEECKKQVHKFSGNCYKGYPTRHEAFGKWRKHPLNKSKMKMKTFLMLSLLLTIVAAVLYFILV</sequence>
<feature type="transmembrane region" description="Helical" evidence="2">
    <location>
        <begin position="200"/>
        <end position="218"/>
    </location>
</feature>
<dbReference type="EMBL" id="JAUUTY010000007">
    <property type="protein sequence ID" value="KAK1610834.1"/>
    <property type="molecule type" value="Genomic_DNA"/>
</dbReference>
<keyword evidence="2" id="KW-1133">Transmembrane helix</keyword>
<accession>A0AAD8VLA8</accession>
<dbReference type="SUPFAM" id="SSF55658">
    <property type="entry name" value="L9 N-domain-like"/>
    <property type="match status" value="1"/>
</dbReference>
<keyword evidence="2" id="KW-0812">Transmembrane</keyword>
<organism evidence="4 5">
    <name type="scientific">Lolium multiflorum</name>
    <name type="common">Italian ryegrass</name>
    <name type="synonym">Lolium perenne subsp. multiflorum</name>
    <dbReference type="NCBI Taxonomy" id="4521"/>
    <lineage>
        <taxon>Eukaryota</taxon>
        <taxon>Viridiplantae</taxon>
        <taxon>Streptophyta</taxon>
        <taxon>Embryophyta</taxon>
        <taxon>Tracheophyta</taxon>
        <taxon>Spermatophyta</taxon>
        <taxon>Magnoliopsida</taxon>
        <taxon>Liliopsida</taxon>
        <taxon>Poales</taxon>
        <taxon>Poaceae</taxon>
        <taxon>BOP clade</taxon>
        <taxon>Pooideae</taxon>
        <taxon>Poodae</taxon>
        <taxon>Poeae</taxon>
        <taxon>Poeae Chloroplast Group 2 (Poeae type)</taxon>
        <taxon>Loliodinae</taxon>
        <taxon>Loliinae</taxon>
        <taxon>Lolium</taxon>
    </lineage>
</organism>
<dbReference type="AlphaFoldDB" id="A0AAD8VLA8"/>
<feature type="domain" description="Ribonuclease H1 N-terminal" evidence="3">
    <location>
        <begin position="142"/>
        <end position="181"/>
    </location>
</feature>
<reference evidence="4" key="1">
    <citation type="submission" date="2023-07" db="EMBL/GenBank/DDBJ databases">
        <title>A chromosome-level genome assembly of Lolium multiflorum.</title>
        <authorList>
            <person name="Chen Y."/>
            <person name="Copetti D."/>
            <person name="Kolliker R."/>
            <person name="Studer B."/>
        </authorList>
    </citation>
    <scope>NUCLEOTIDE SEQUENCE</scope>
    <source>
        <strain evidence="4">02402/16</strain>
        <tissue evidence="4">Leaf</tissue>
    </source>
</reference>
<feature type="region of interest" description="Disordered" evidence="1">
    <location>
        <begin position="1"/>
        <end position="30"/>
    </location>
</feature>
<dbReference type="InterPro" id="IPR011320">
    <property type="entry name" value="RNase_H1_N"/>
</dbReference>
<gene>
    <name evidence="4" type="ORF">QYE76_034507</name>
</gene>
<dbReference type="Pfam" id="PF01693">
    <property type="entry name" value="Cauli_VI"/>
    <property type="match status" value="1"/>
</dbReference>
<protein>
    <recommendedName>
        <fullName evidence="3">Ribonuclease H1 N-terminal domain-containing protein</fullName>
    </recommendedName>
</protein>
<keyword evidence="2" id="KW-0472">Membrane</keyword>
<dbReference type="Proteomes" id="UP001231189">
    <property type="component" value="Unassembled WGS sequence"/>
</dbReference>
<evidence type="ECO:0000259" key="3">
    <source>
        <dbReference type="Pfam" id="PF01693"/>
    </source>
</evidence>
<evidence type="ECO:0000256" key="2">
    <source>
        <dbReference type="SAM" id="Phobius"/>
    </source>
</evidence>
<feature type="region of interest" description="Disordered" evidence="1">
    <location>
        <begin position="96"/>
        <end position="135"/>
    </location>
</feature>
<name>A0AAD8VLA8_LOLMU</name>
<evidence type="ECO:0000313" key="4">
    <source>
        <dbReference type="EMBL" id="KAK1610834.1"/>
    </source>
</evidence>
<dbReference type="InterPro" id="IPR009027">
    <property type="entry name" value="Ribosomal_bL9/RNase_H1_N"/>
</dbReference>
<feature type="compositionally biased region" description="Basic and acidic residues" evidence="1">
    <location>
        <begin position="11"/>
        <end position="30"/>
    </location>
</feature>
<comment type="caution">
    <text evidence="4">The sequence shown here is derived from an EMBL/GenBank/DDBJ whole genome shotgun (WGS) entry which is preliminary data.</text>
</comment>
<dbReference type="Gene3D" id="3.40.970.10">
    <property type="entry name" value="Ribonuclease H1, N-terminal domain"/>
    <property type="match status" value="1"/>
</dbReference>
<dbReference type="InterPro" id="IPR037056">
    <property type="entry name" value="RNase_H1_N_sf"/>
</dbReference>
<keyword evidence="5" id="KW-1185">Reference proteome</keyword>
<proteinExistence type="predicted"/>
<evidence type="ECO:0000313" key="5">
    <source>
        <dbReference type="Proteomes" id="UP001231189"/>
    </source>
</evidence>